<proteinExistence type="predicted"/>
<comment type="caution">
    <text evidence="2">The sequence shown here is derived from an EMBL/GenBank/DDBJ whole genome shotgun (WGS) entry which is preliminary data.</text>
</comment>
<evidence type="ECO:0000256" key="1">
    <source>
        <dbReference type="SAM" id="MobiDB-lite"/>
    </source>
</evidence>
<feature type="compositionally biased region" description="Pro residues" evidence="1">
    <location>
        <begin position="50"/>
        <end position="60"/>
    </location>
</feature>
<feature type="region of interest" description="Disordered" evidence="1">
    <location>
        <begin position="1"/>
        <end position="60"/>
    </location>
</feature>
<dbReference type="Proteomes" id="UP000215563">
    <property type="component" value="Unassembled WGS sequence"/>
</dbReference>
<sequence>MGTGHTACVSIGSGPHVHTVAGVGGVGDGDGDGDGHRRDEVGVPSGREVPPVPPAPAVGL</sequence>
<evidence type="ECO:0000313" key="2">
    <source>
        <dbReference type="EMBL" id="OXM43774.1"/>
    </source>
</evidence>
<dbReference type="EMBL" id="NMQU01000140">
    <property type="protein sequence ID" value="OXM43774.1"/>
    <property type="molecule type" value="Genomic_DNA"/>
</dbReference>
<organism evidence="2 3">
    <name type="scientific">Amycolatopsis alba DSM 44262</name>
    <dbReference type="NCBI Taxonomy" id="1125972"/>
    <lineage>
        <taxon>Bacteria</taxon>
        <taxon>Bacillati</taxon>
        <taxon>Actinomycetota</taxon>
        <taxon>Actinomycetes</taxon>
        <taxon>Pseudonocardiales</taxon>
        <taxon>Pseudonocardiaceae</taxon>
        <taxon>Amycolatopsis</taxon>
    </lineage>
</organism>
<evidence type="ECO:0000313" key="3">
    <source>
        <dbReference type="Proteomes" id="UP000215563"/>
    </source>
</evidence>
<accession>A0A229RBH8</accession>
<name>A0A229RBH8_AMYAL</name>
<gene>
    <name evidence="2" type="ORF">CFP75_36975</name>
</gene>
<dbReference type="RefSeq" id="WP_093976660.1">
    <property type="nucleotide sequence ID" value="NZ_KB913032.1"/>
</dbReference>
<keyword evidence="3" id="KW-1185">Reference proteome</keyword>
<reference evidence="2 3" key="1">
    <citation type="submission" date="2017-07" db="EMBL/GenBank/DDBJ databases">
        <title>Amycolatopsis alba DSM 44262 Genome sequencing and assembly.</title>
        <authorList>
            <person name="Kaur N."/>
            <person name="Mayilraj S."/>
        </authorList>
    </citation>
    <scope>NUCLEOTIDE SEQUENCE [LARGE SCALE GENOMIC DNA]</scope>
    <source>
        <strain evidence="2 3">DSM 44262</strain>
    </source>
</reference>
<protein>
    <submittedName>
        <fullName evidence="2">Uncharacterized protein</fullName>
    </submittedName>
</protein>
<dbReference type="AlphaFoldDB" id="A0A229RBH8"/>